<reference evidence="4 5" key="1">
    <citation type="submission" date="2018-08" db="EMBL/GenBank/DDBJ databases">
        <title>Diversity &amp; Physiological Properties of Lignin-Decomposing Actinobacteria from Soil.</title>
        <authorList>
            <person name="Roh S.G."/>
            <person name="Kim S.B."/>
        </authorList>
    </citation>
    <scope>NUCLEOTIDE SEQUENCE [LARGE SCALE GENOMIC DNA]</scope>
    <source>
        <strain evidence="4 5">MMS17-GH009</strain>
    </source>
</reference>
<dbReference type="Pfam" id="PF00797">
    <property type="entry name" value="Acetyltransf_2"/>
    <property type="match status" value="1"/>
</dbReference>
<evidence type="ECO:0000256" key="2">
    <source>
        <dbReference type="RuleBase" id="RU003452"/>
    </source>
</evidence>
<evidence type="ECO:0000256" key="3">
    <source>
        <dbReference type="SAM" id="MobiDB-lite"/>
    </source>
</evidence>
<feature type="compositionally biased region" description="Basic and acidic residues" evidence="3">
    <location>
        <begin position="1"/>
        <end position="14"/>
    </location>
</feature>
<organism evidence="4 5">
    <name type="scientific">Kitasatospora xanthocidica</name>
    <dbReference type="NCBI Taxonomy" id="83382"/>
    <lineage>
        <taxon>Bacteria</taxon>
        <taxon>Bacillati</taxon>
        <taxon>Actinomycetota</taxon>
        <taxon>Actinomycetes</taxon>
        <taxon>Kitasatosporales</taxon>
        <taxon>Streptomycetaceae</taxon>
        <taxon>Kitasatospora</taxon>
    </lineage>
</organism>
<keyword evidence="5" id="KW-1185">Reference proteome</keyword>
<dbReference type="InterPro" id="IPR001447">
    <property type="entry name" value="Arylamine_N-AcTrfase"/>
</dbReference>
<dbReference type="Gene3D" id="2.40.128.150">
    <property type="entry name" value="Cysteine proteinases"/>
    <property type="match status" value="1"/>
</dbReference>
<evidence type="ECO:0000313" key="4">
    <source>
        <dbReference type="EMBL" id="RGD56499.1"/>
    </source>
</evidence>
<dbReference type="Gene3D" id="3.30.2140.10">
    <property type="entry name" value="Arylamine N-acetyltransferase"/>
    <property type="match status" value="1"/>
</dbReference>
<dbReference type="SUPFAM" id="SSF54001">
    <property type="entry name" value="Cysteine proteinases"/>
    <property type="match status" value="1"/>
</dbReference>
<gene>
    <name evidence="4" type="ORF">DR950_00665</name>
</gene>
<comment type="caution">
    <text evidence="4">The sequence shown here is derived from an EMBL/GenBank/DDBJ whole genome shotgun (WGS) entry which is preliminary data.</text>
</comment>
<proteinExistence type="inferred from homology"/>
<dbReference type="AlphaFoldDB" id="A0A372ZKW0"/>
<evidence type="ECO:0000313" key="5">
    <source>
        <dbReference type="Proteomes" id="UP000263377"/>
    </source>
</evidence>
<dbReference type="RefSeq" id="WP_117484946.1">
    <property type="nucleotide sequence ID" value="NZ_QVIG01000001.1"/>
</dbReference>
<dbReference type="Proteomes" id="UP000263377">
    <property type="component" value="Unassembled WGS sequence"/>
</dbReference>
<name>A0A372ZKW0_9ACTN</name>
<evidence type="ECO:0000256" key="1">
    <source>
        <dbReference type="ARBA" id="ARBA00006547"/>
    </source>
</evidence>
<dbReference type="EMBL" id="QVIG01000001">
    <property type="protein sequence ID" value="RGD56499.1"/>
    <property type="molecule type" value="Genomic_DNA"/>
</dbReference>
<dbReference type="PANTHER" id="PTHR11786:SF0">
    <property type="entry name" value="ARYLAMINE N-ACETYLTRANSFERASE 4-RELATED"/>
    <property type="match status" value="1"/>
</dbReference>
<sequence length="282" mass="30535">MDHAPHPEPPHPEPSHTGPTGGLTAAQRDAYLDRIGLPDPGAPSPRALARLQLAHLRTVPFENLDIHLGESIVLDPAALLAKVVTRRRGGFCYELNGAFAQLLTSLGYRVGLLAARVFDGERLGPPFDHLALRVDLDEPWLADVGFGRFSHHPLRLDERGEQADAEGAFTLTPTGTDGDLDVLRDGTPQYRLGARPYELADFAPTCRWQTTSPDSHFTRSTTCTLLTADGGRATLSGNRLITTAPAGERTERTLTDDEALAAYRTRFGITLDRLPSLPGPPG</sequence>
<keyword evidence="4" id="KW-0808">Transferase</keyword>
<dbReference type="GO" id="GO:0016407">
    <property type="term" value="F:acetyltransferase activity"/>
    <property type="evidence" value="ECO:0007669"/>
    <property type="project" value="InterPro"/>
</dbReference>
<dbReference type="PRINTS" id="PR01543">
    <property type="entry name" value="ANATRNSFRASE"/>
</dbReference>
<comment type="similarity">
    <text evidence="1 2">Belongs to the arylamine N-acetyltransferase family.</text>
</comment>
<accession>A0A372ZKW0</accession>
<protein>
    <submittedName>
        <fullName evidence="4">Arylamine N-acetyltransferase</fullName>
    </submittedName>
</protein>
<dbReference type="InterPro" id="IPR038765">
    <property type="entry name" value="Papain-like_cys_pep_sf"/>
</dbReference>
<dbReference type="PANTHER" id="PTHR11786">
    <property type="entry name" value="N-HYDROXYARYLAMINE O-ACETYLTRANSFERASE"/>
    <property type="match status" value="1"/>
</dbReference>
<feature type="region of interest" description="Disordered" evidence="3">
    <location>
        <begin position="1"/>
        <end position="24"/>
    </location>
</feature>